<reference evidence="1 2" key="1">
    <citation type="submission" date="2019-03" db="EMBL/GenBank/DDBJ databases">
        <title>Deep-cultivation of Planctomycetes and their phenomic and genomic characterization uncovers novel biology.</title>
        <authorList>
            <person name="Wiegand S."/>
            <person name="Jogler M."/>
            <person name="Boedeker C."/>
            <person name="Pinto D."/>
            <person name="Vollmers J."/>
            <person name="Rivas-Marin E."/>
            <person name="Kohn T."/>
            <person name="Peeters S.H."/>
            <person name="Heuer A."/>
            <person name="Rast P."/>
            <person name="Oberbeckmann S."/>
            <person name="Bunk B."/>
            <person name="Jeske O."/>
            <person name="Meyerdierks A."/>
            <person name="Storesund J.E."/>
            <person name="Kallscheuer N."/>
            <person name="Luecker S."/>
            <person name="Lage O.M."/>
            <person name="Pohl T."/>
            <person name="Merkel B.J."/>
            <person name="Hornburger P."/>
            <person name="Mueller R.-W."/>
            <person name="Bruemmer F."/>
            <person name="Labrenz M."/>
            <person name="Spormann A.M."/>
            <person name="Op den Camp H."/>
            <person name="Overmann J."/>
            <person name="Amann R."/>
            <person name="Jetten M.S.M."/>
            <person name="Mascher T."/>
            <person name="Medema M.H."/>
            <person name="Devos D.P."/>
            <person name="Kaster A.-K."/>
            <person name="Ovreas L."/>
            <person name="Rohde M."/>
            <person name="Galperin M.Y."/>
            <person name="Jogler C."/>
        </authorList>
    </citation>
    <scope>NUCLEOTIDE SEQUENCE [LARGE SCALE GENOMIC DNA]</scope>
    <source>
        <strain evidence="1 2">Enr13</strain>
    </source>
</reference>
<name>A0A518HYA4_9BACT</name>
<sequence length="173" mass="19048">MQTSSGSAMPFFRCAFLNFSHSAEGEVGRGKFNRDTHCSVRIRNAAVIMNAKPCHAGVEPEQEVGVKSTPAGNSRVQDPVFAYYAYALLHRVRRVRALRRLHRDLERSDTRGVHVALATAGRFNFQLSEVPAARLKSRPSFSTTVSQPSGLIPSRAKIGARSSGIEPRLPFLI</sequence>
<organism evidence="1 2">
    <name type="scientific">Stieleria neptunia</name>
    <dbReference type="NCBI Taxonomy" id="2527979"/>
    <lineage>
        <taxon>Bacteria</taxon>
        <taxon>Pseudomonadati</taxon>
        <taxon>Planctomycetota</taxon>
        <taxon>Planctomycetia</taxon>
        <taxon>Pirellulales</taxon>
        <taxon>Pirellulaceae</taxon>
        <taxon>Stieleria</taxon>
    </lineage>
</organism>
<protein>
    <submittedName>
        <fullName evidence="1">Uncharacterized protein</fullName>
    </submittedName>
</protein>
<dbReference type="EMBL" id="CP037423">
    <property type="protein sequence ID" value="QDV45832.1"/>
    <property type="molecule type" value="Genomic_DNA"/>
</dbReference>
<dbReference type="AlphaFoldDB" id="A0A518HYA4"/>
<dbReference type="KEGG" id="snep:Enr13x_57350"/>
<keyword evidence="2" id="KW-1185">Reference proteome</keyword>
<evidence type="ECO:0000313" key="1">
    <source>
        <dbReference type="EMBL" id="QDV45832.1"/>
    </source>
</evidence>
<proteinExistence type="predicted"/>
<gene>
    <name evidence="1" type="ORF">Enr13x_57350</name>
</gene>
<dbReference type="Proteomes" id="UP000319004">
    <property type="component" value="Chromosome"/>
</dbReference>
<evidence type="ECO:0000313" key="2">
    <source>
        <dbReference type="Proteomes" id="UP000319004"/>
    </source>
</evidence>
<accession>A0A518HYA4</accession>